<evidence type="ECO:0000256" key="2">
    <source>
        <dbReference type="SAM" id="SignalP"/>
    </source>
</evidence>
<dbReference type="EMBL" id="CP157484">
    <property type="protein sequence ID" value="XBO39265.1"/>
    <property type="molecule type" value="Genomic_DNA"/>
</dbReference>
<gene>
    <name evidence="3" type="ORF">ABEG18_00295</name>
</gene>
<name>A0AAU7JGE6_9HYPH</name>
<keyword evidence="2" id="KW-0732">Signal</keyword>
<feature type="chain" id="PRO_5043862632" evidence="2">
    <location>
        <begin position="25"/>
        <end position="325"/>
    </location>
</feature>
<protein>
    <submittedName>
        <fullName evidence="3">Uncharacterized protein</fullName>
    </submittedName>
</protein>
<feature type="region of interest" description="Disordered" evidence="1">
    <location>
        <begin position="275"/>
        <end position="325"/>
    </location>
</feature>
<reference evidence="3" key="1">
    <citation type="submission" date="2024-05" db="EMBL/GenBank/DDBJ databases">
        <authorList>
            <person name="Kim S."/>
            <person name="Heo J."/>
            <person name="Choi H."/>
            <person name="Choi Y."/>
            <person name="Kwon S.-W."/>
            <person name="Kim Y."/>
        </authorList>
    </citation>
    <scope>NUCLEOTIDE SEQUENCE</scope>
    <source>
        <strain evidence="3">KACC 23698</strain>
    </source>
</reference>
<organism evidence="3">
    <name type="scientific">Alsobacter sp. KACC 23698</name>
    <dbReference type="NCBI Taxonomy" id="3149229"/>
    <lineage>
        <taxon>Bacteria</taxon>
        <taxon>Pseudomonadati</taxon>
        <taxon>Pseudomonadota</taxon>
        <taxon>Alphaproteobacteria</taxon>
        <taxon>Hyphomicrobiales</taxon>
        <taxon>Alsobacteraceae</taxon>
        <taxon>Alsobacter</taxon>
    </lineage>
</organism>
<sequence length="325" mass="33611">MNRPLAIAFSALGLAALVLRPDMAAAQLVLPGAGPGTATGAVQPAAPVPSAPKPPPGPVVVKLVGEESVVGKTLMLNGARGKLQIERKDKSALQATLIGVGEKISDPSQACGVDLGGGRPLDLTPAGRPEGVIRLSLDAPSCPLTLDVLDGAVLVRGAGAACTFKDADCRVEARGLWGPAPATFEGQKWIESDRSRADKAVRENFKALIHRTQGKQEIKAVAAEQAGFTSERETVCRDYAREAAHGYCASRYTELRAAGLAARLNRLDGKPEGAVVAAAKPRKPKPKPDAATTVGEVPTSAPALAPAPPPQAAAPARKSLFDIFR</sequence>
<feature type="signal peptide" evidence="2">
    <location>
        <begin position="1"/>
        <end position="24"/>
    </location>
</feature>
<proteinExistence type="predicted"/>
<dbReference type="RefSeq" id="WP_406856104.1">
    <property type="nucleotide sequence ID" value="NZ_CP157484.1"/>
</dbReference>
<accession>A0AAU7JGE6</accession>
<dbReference type="AlphaFoldDB" id="A0AAU7JGE6"/>
<evidence type="ECO:0000256" key="1">
    <source>
        <dbReference type="SAM" id="MobiDB-lite"/>
    </source>
</evidence>
<evidence type="ECO:0000313" key="3">
    <source>
        <dbReference type="EMBL" id="XBO39265.1"/>
    </source>
</evidence>